<accession>I4E3P9</accession>
<dbReference type="EMBL" id="FR845699">
    <property type="protein sequence ID" value="CCA43963.1"/>
    <property type="molecule type" value="Genomic_DNA"/>
</dbReference>
<dbReference type="AlphaFoldDB" id="I4E3P9"/>
<organism evidence="1">
    <name type="scientific">Neisseria meningitidis alpha522</name>
    <dbReference type="NCBI Taxonomy" id="996307"/>
    <lineage>
        <taxon>Bacteria</taxon>
        <taxon>Pseudomonadati</taxon>
        <taxon>Pseudomonadota</taxon>
        <taxon>Betaproteobacteria</taxon>
        <taxon>Neisseriales</taxon>
        <taxon>Neisseriaceae</taxon>
        <taxon>Neisseria</taxon>
    </lineage>
</organism>
<reference evidence="1" key="1">
    <citation type="submission" date="2011-03" db="EMBL/GenBank/DDBJ databases">
        <title>Draft genome of Neisseria meningitidis strain alpha522.</title>
        <authorList>
            <person name="Schoen C."/>
            <person name="Blom J."/>
        </authorList>
    </citation>
    <scope>NUCLEOTIDE SEQUENCE</scope>
    <source>
        <strain evidence="1">Alpha522</strain>
    </source>
</reference>
<gene>
    <name evidence="1" type="ORF">NMALPHA522_0422</name>
</gene>
<evidence type="ECO:0000313" key="1">
    <source>
        <dbReference type="EMBL" id="CCA43963.1"/>
    </source>
</evidence>
<protein>
    <submittedName>
        <fullName evidence="1">Uncharacterized protein</fullName>
    </submittedName>
</protein>
<sequence>MLIHYICFGKSEMVAGAAIPYHYYFFVYIISKG</sequence>
<proteinExistence type="predicted"/>
<name>I4E3P9_NEIME</name>